<protein>
    <submittedName>
        <fullName evidence="2">Uncharacterized protein</fullName>
    </submittedName>
</protein>
<evidence type="ECO:0000256" key="1">
    <source>
        <dbReference type="SAM" id="MobiDB-lite"/>
    </source>
</evidence>
<feature type="region of interest" description="Disordered" evidence="1">
    <location>
        <begin position="23"/>
        <end position="267"/>
    </location>
</feature>
<evidence type="ECO:0000313" key="3">
    <source>
        <dbReference type="Proteomes" id="UP001314205"/>
    </source>
</evidence>
<keyword evidence="3" id="KW-1185">Reference proteome</keyword>
<organism evidence="2 3">
    <name type="scientific">Parnassius mnemosyne</name>
    <name type="common">clouded apollo</name>
    <dbReference type="NCBI Taxonomy" id="213953"/>
    <lineage>
        <taxon>Eukaryota</taxon>
        <taxon>Metazoa</taxon>
        <taxon>Ecdysozoa</taxon>
        <taxon>Arthropoda</taxon>
        <taxon>Hexapoda</taxon>
        <taxon>Insecta</taxon>
        <taxon>Pterygota</taxon>
        <taxon>Neoptera</taxon>
        <taxon>Endopterygota</taxon>
        <taxon>Lepidoptera</taxon>
        <taxon>Glossata</taxon>
        <taxon>Ditrysia</taxon>
        <taxon>Papilionoidea</taxon>
        <taxon>Papilionidae</taxon>
        <taxon>Parnassiinae</taxon>
        <taxon>Parnassini</taxon>
        <taxon>Parnassius</taxon>
        <taxon>Driopa</taxon>
    </lineage>
</organism>
<feature type="compositionally biased region" description="Basic and acidic residues" evidence="1">
    <location>
        <begin position="30"/>
        <end position="47"/>
    </location>
</feature>
<comment type="caution">
    <text evidence="2">The sequence shown here is derived from an EMBL/GenBank/DDBJ whole genome shotgun (WGS) entry which is preliminary data.</text>
</comment>
<sequence length="267" mass="30496">MLTIYICPIHRVNEIEKAALSETTCPNPDCLKDIPREESAVPKESGKTDTPPMFESSPLEIQKDTQREKDTENLSQLICGKQPRKSNKRVSTSSGKRTRYNSGHHETIQAHESETRRSIEEIRRNRAADRERHRSSQMRSSALPDDCCFPSKAGNKKVSDVSQIFPEKLSRGIGKGDREPDEQTKRTNPCDSHQRQPQSEQPRCVPYQPPEDNQKEKCFPPTSTPAQVQKKTYDSPQAIPEKLPRSKSNKKKTYTYYVNHNPSTQFS</sequence>
<name>A0AAV1LGU1_9NEOP</name>
<feature type="compositionally biased region" description="Basic and acidic residues" evidence="1">
    <location>
        <begin position="168"/>
        <end position="185"/>
    </location>
</feature>
<feature type="compositionally biased region" description="Basic and acidic residues" evidence="1">
    <location>
        <begin position="61"/>
        <end position="72"/>
    </location>
</feature>
<proteinExistence type="predicted"/>
<accession>A0AAV1LGU1</accession>
<feature type="compositionally biased region" description="Polar residues" evidence="1">
    <location>
        <begin position="258"/>
        <end position="267"/>
    </location>
</feature>
<evidence type="ECO:0000313" key="2">
    <source>
        <dbReference type="EMBL" id="CAK1594336.1"/>
    </source>
</evidence>
<feature type="compositionally biased region" description="Basic and acidic residues" evidence="1">
    <location>
        <begin position="103"/>
        <end position="134"/>
    </location>
</feature>
<feature type="compositionally biased region" description="Polar residues" evidence="1">
    <location>
        <begin position="186"/>
        <end position="201"/>
    </location>
</feature>
<dbReference type="AlphaFoldDB" id="A0AAV1LGU1"/>
<reference evidence="2 3" key="1">
    <citation type="submission" date="2023-11" db="EMBL/GenBank/DDBJ databases">
        <authorList>
            <person name="Hedman E."/>
            <person name="Englund M."/>
            <person name="Stromberg M."/>
            <person name="Nyberg Akerstrom W."/>
            <person name="Nylinder S."/>
            <person name="Jareborg N."/>
            <person name="Kallberg Y."/>
            <person name="Kronander E."/>
        </authorList>
    </citation>
    <scope>NUCLEOTIDE SEQUENCE [LARGE SCALE GENOMIC DNA]</scope>
</reference>
<gene>
    <name evidence="2" type="ORF">PARMNEM_LOCUS13979</name>
</gene>
<dbReference type="Proteomes" id="UP001314205">
    <property type="component" value="Unassembled WGS sequence"/>
</dbReference>
<dbReference type="EMBL" id="CAVLGL010000090">
    <property type="protein sequence ID" value="CAK1594336.1"/>
    <property type="molecule type" value="Genomic_DNA"/>
</dbReference>